<dbReference type="OrthoDB" id="2562743at2759"/>
<feature type="coiled-coil region" evidence="1">
    <location>
        <begin position="120"/>
        <end position="164"/>
    </location>
</feature>
<comment type="caution">
    <text evidence="3">The sequence shown here is derived from an EMBL/GenBank/DDBJ whole genome shotgun (WGS) entry which is preliminary data.</text>
</comment>
<name>A0A8H5GKR4_9AGAR</name>
<keyword evidence="1" id="KW-0175">Coiled coil</keyword>
<reference evidence="3 4" key="1">
    <citation type="journal article" date="2020" name="ISME J.">
        <title>Uncovering the hidden diversity of litter-decomposition mechanisms in mushroom-forming fungi.</title>
        <authorList>
            <person name="Floudas D."/>
            <person name="Bentzer J."/>
            <person name="Ahren D."/>
            <person name="Johansson T."/>
            <person name="Persson P."/>
            <person name="Tunlid A."/>
        </authorList>
    </citation>
    <scope>NUCLEOTIDE SEQUENCE [LARGE SCALE GENOMIC DNA]</scope>
    <source>
        <strain evidence="3 4">CBS 291.85</strain>
    </source>
</reference>
<keyword evidence="4" id="KW-1185">Reference proteome</keyword>
<evidence type="ECO:0000256" key="1">
    <source>
        <dbReference type="SAM" id="Coils"/>
    </source>
</evidence>
<dbReference type="Proteomes" id="UP000559256">
    <property type="component" value="Unassembled WGS sequence"/>
</dbReference>
<dbReference type="EMBL" id="JAACJM010000021">
    <property type="protein sequence ID" value="KAF5366732.1"/>
    <property type="molecule type" value="Genomic_DNA"/>
</dbReference>
<dbReference type="PANTHER" id="PTHR21974">
    <property type="entry name" value="RE15880P"/>
    <property type="match status" value="1"/>
</dbReference>
<gene>
    <name evidence="3" type="ORF">D9758_006566</name>
</gene>
<protein>
    <submittedName>
        <fullName evidence="3">Uncharacterized protein</fullName>
    </submittedName>
</protein>
<evidence type="ECO:0000256" key="2">
    <source>
        <dbReference type="SAM" id="MobiDB-lite"/>
    </source>
</evidence>
<evidence type="ECO:0000313" key="4">
    <source>
        <dbReference type="Proteomes" id="UP000559256"/>
    </source>
</evidence>
<feature type="compositionally biased region" description="Low complexity" evidence="2">
    <location>
        <begin position="411"/>
        <end position="420"/>
    </location>
</feature>
<sequence>MYHIIQGAYALLGMPPRYRISSLTAQSSLSQMATTQAILSNVKYHADLIQSLDSLSSVPDTLKAQVKLIQDLELQIEDAKEKVEKLKEITAEKRKIHEDVKGSMVMKTANVLVGRKDKYIAKVEREENGYTKALENEMQQRAKLEKLQNMVDEVSLTKLTLESKVERMQLLRNDISSLYSRVFNQPTAPDEFPRAYEAAKERKKAQDAVDSLQLRLGANKDAVTWLTEAKDLIYVCWRYIDEGLAQFSAWGTSGKSRVLCECRFTHMDRELRNAAKSGFQAESLIEQARRGEPSIQTLPPLVVYEPPRFSPVRSMEDMLRKDFPVTKAANAQLLSNVKKNREDLLAALDILRSDITSAKSRIKHFEIDLPEAEEALRKAEQEALVICRQIWDGVTSGKVIESGLGQPPSPSSTRSRLPSHPIAPPPYQMLASTRA</sequence>
<dbReference type="AlphaFoldDB" id="A0A8H5GKR4"/>
<feature type="coiled-coil region" evidence="1">
    <location>
        <begin position="334"/>
        <end position="382"/>
    </location>
</feature>
<accession>A0A8H5GKR4</accession>
<evidence type="ECO:0000313" key="3">
    <source>
        <dbReference type="EMBL" id="KAF5366732.1"/>
    </source>
</evidence>
<feature type="coiled-coil region" evidence="1">
    <location>
        <begin position="62"/>
        <end position="96"/>
    </location>
</feature>
<proteinExistence type="predicted"/>
<dbReference type="PANTHER" id="PTHR21974:SF2">
    <property type="entry name" value="RE15880P"/>
    <property type="match status" value="1"/>
</dbReference>
<organism evidence="3 4">
    <name type="scientific">Tetrapyrgos nigripes</name>
    <dbReference type="NCBI Taxonomy" id="182062"/>
    <lineage>
        <taxon>Eukaryota</taxon>
        <taxon>Fungi</taxon>
        <taxon>Dikarya</taxon>
        <taxon>Basidiomycota</taxon>
        <taxon>Agaricomycotina</taxon>
        <taxon>Agaricomycetes</taxon>
        <taxon>Agaricomycetidae</taxon>
        <taxon>Agaricales</taxon>
        <taxon>Marasmiineae</taxon>
        <taxon>Marasmiaceae</taxon>
        <taxon>Tetrapyrgos</taxon>
    </lineage>
</organism>
<feature type="region of interest" description="Disordered" evidence="2">
    <location>
        <begin position="401"/>
        <end position="435"/>
    </location>
</feature>